<gene>
    <name evidence="2" type="ORF">HHK36_016324</name>
</gene>
<dbReference type="AlphaFoldDB" id="A0A835DBD9"/>
<feature type="compositionally biased region" description="Low complexity" evidence="1">
    <location>
        <begin position="130"/>
        <end position="144"/>
    </location>
</feature>
<keyword evidence="3" id="KW-1185">Reference proteome</keyword>
<evidence type="ECO:0000313" key="3">
    <source>
        <dbReference type="Proteomes" id="UP000655225"/>
    </source>
</evidence>
<dbReference type="PANTHER" id="PTHR33356:SF5">
    <property type="entry name" value="TIP41-LIKE PROTEIN"/>
    <property type="match status" value="1"/>
</dbReference>
<evidence type="ECO:0000313" key="2">
    <source>
        <dbReference type="EMBL" id="KAF8397408.1"/>
    </source>
</evidence>
<dbReference type="OrthoDB" id="747893at2759"/>
<feature type="region of interest" description="Disordered" evidence="1">
    <location>
        <begin position="129"/>
        <end position="154"/>
    </location>
</feature>
<organism evidence="2 3">
    <name type="scientific">Tetracentron sinense</name>
    <name type="common">Spur-leaf</name>
    <dbReference type="NCBI Taxonomy" id="13715"/>
    <lineage>
        <taxon>Eukaryota</taxon>
        <taxon>Viridiplantae</taxon>
        <taxon>Streptophyta</taxon>
        <taxon>Embryophyta</taxon>
        <taxon>Tracheophyta</taxon>
        <taxon>Spermatophyta</taxon>
        <taxon>Magnoliopsida</taxon>
        <taxon>Trochodendrales</taxon>
        <taxon>Trochodendraceae</taxon>
        <taxon>Tetracentron</taxon>
    </lineage>
</organism>
<comment type="caution">
    <text evidence="2">The sequence shown here is derived from an EMBL/GenBank/DDBJ whole genome shotgun (WGS) entry which is preliminary data.</text>
</comment>
<accession>A0A835DBD9</accession>
<sequence length="414" mass="45374">MAQELDDGEFWLPSKFLTDNDLLIDKRNTSFNDGSLTESEARVFFPCEFPYGVGSYGFSSSLSSPVESVVSSTETESDEEDYMAELTRKMAHSMLEEGIKSAVSVSAFGVENPKTRVLSGSPQSTLCALGSWSGSSRGSPNGPSQVSSPPSTPMNVKDDAWDLLYVAAGQVVRMKMNNDESMYNHGRGLLDPPRKPDPISAPLKDPNVGVFTNQVLTYQQLQNTQFHQLKQQQLMKQQSLGVWGGQTKVTGTVQQHQHQHQHQHQQQLLLPNRARTSGFGNGRCARPVALSSTAWSPQQHHQGGSGMRAVFLGGSGSKKQSCGTGVFLPRRVGNPSEPRKKPACSTVLVPARVVQALNLNFDESGAQPRFGGRFTPGHDALLARSTAILSQQKRNYLPQQAMNHEICLPQEWTY</sequence>
<dbReference type="PANTHER" id="PTHR33356">
    <property type="entry name" value="TIP41-LIKE PROTEIN"/>
    <property type="match status" value="1"/>
</dbReference>
<proteinExistence type="predicted"/>
<reference evidence="2 3" key="1">
    <citation type="submission" date="2020-04" db="EMBL/GenBank/DDBJ databases">
        <title>Plant Genome Project.</title>
        <authorList>
            <person name="Zhang R.-G."/>
        </authorList>
    </citation>
    <scope>NUCLEOTIDE SEQUENCE [LARGE SCALE GENOMIC DNA]</scope>
    <source>
        <strain evidence="2">YNK0</strain>
        <tissue evidence="2">Leaf</tissue>
    </source>
</reference>
<evidence type="ECO:0000256" key="1">
    <source>
        <dbReference type="SAM" id="MobiDB-lite"/>
    </source>
</evidence>
<dbReference type="Proteomes" id="UP000655225">
    <property type="component" value="Unassembled WGS sequence"/>
</dbReference>
<dbReference type="EMBL" id="JABCRI010000011">
    <property type="protein sequence ID" value="KAF8397408.1"/>
    <property type="molecule type" value="Genomic_DNA"/>
</dbReference>
<protein>
    <submittedName>
        <fullName evidence="2">Uncharacterized protein</fullName>
    </submittedName>
</protein>
<dbReference type="OMA" id="INRSNAM"/>
<name>A0A835DBD9_TETSI</name>